<dbReference type="Proteomes" id="UP000014480">
    <property type="component" value="Unassembled WGS sequence"/>
</dbReference>
<dbReference type="InterPro" id="IPR056632">
    <property type="entry name" value="DUF7730"/>
</dbReference>
<evidence type="ECO:0000313" key="2">
    <source>
        <dbReference type="EMBL" id="TDZ19479.1"/>
    </source>
</evidence>
<evidence type="ECO:0000313" key="3">
    <source>
        <dbReference type="Proteomes" id="UP000014480"/>
    </source>
</evidence>
<reference evidence="3" key="1">
    <citation type="journal article" date="2013" name="New Phytol.">
        <title>Comparative genomic and transcriptomic analyses reveal the hemibiotrophic stage shift of Colletotrichum fungi.</title>
        <authorList>
            <person name="Gan P."/>
            <person name="Ikeda K."/>
            <person name="Irieda H."/>
            <person name="Narusaka M."/>
            <person name="O'Connell R.J."/>
            <person name="Narusaka Y."/>
            <person name="Takano Y."/>
            <person name="Kubo Y."/>
            <person name="Shirasu K."/>
        </authorList>
    </citation>
    <scope>NUCLEOTIDE SEQUENCE [LARGE SCALE GENOMIC DNA]</scope>
    <source>
        <strain evidence="3">104-T / ATCC 96160 / CBS 514.97 / LARS 414 / MAFF 240422</strain>
    </source>
</reference>
<feature type="domain" description="DUF7730" evidence="1">
    <location>
        <begin position="214"/>
        <end position="344"/>
    </location>
</feature>
<dbReference type="Pfam" id="PF24864">
    <property type="entry name" value="DUF7730"/>
    <property type="match status" value="1"/>
</dbReference>
<evidence type="ECO:0000259" key="1">
    <source>
        <dbReference type="Pfam" id="PF24864"/>
    </source>
</evidence>
<name>A0A484FM07_COLOR</name>
<dbReference type="OrthoDB" id="4757095at2759"/>
<gene>
    <name evidence="2" type="ORF">Cob_v007550</name>
</gene>
<organism evidence="2 3">
    <name type="scientific">Colletotrichum orbiculare (strain 104-T / ATCC 96160 / CBS 514.97 / LARS 414 / MAFF 240422)</name>
    <name type="common">Cucumber anthracnose fungus</name>
    <name type="synonym">Colletotrichum lagenarium</name>
    <dbReference type="NCBI Taxonomy" id="1213857"/>
    <lineage>
        <taxon>Eukaryota</taxon>
        <taxon>Fungi</taxon>
        <taxon>Dikarya</taxon>
        <taxon>Ascomycota</taxon>
        <taxon>Pezizomycotina</taxon>
        <taxon>Sordariomycetes</taxon>
        <taxon>Hypocreomycetidae</taxon>
        <taxon>Glomerellales</taxon>
        <taxon>Glomerellaceae</taxon>
        <taxon>Colletotrichum</taxon>
        <taxon>Colletotrichum orbiculare species complex</taxon>
    </lineage>
</organism>
<protein>
    <recommendedName>
        <fullName evidence="1">DUF7730 domain-containing protein</fullName>
    </recommendedName>
</protein>
<keyword evidence="3" id="KW-1185">Reference proteome</keyword>
<accession>A0A484FM07</accession>
<dbReference type="STRING" id="1213857.A0A484FM07"/>
<sequence length="433" mass="48485">MKDEQSRRLGVRSLTRKTVCFVRRLTGKRRRLQDGGGGGGNVKAAAGVRPKFLGDSESSVLLLPSPGARSIIPFDAAHWRGQVHDDDDDDEGTPPVHDQLQTGFFALPEELREMVYRELWRASGFGQHVFRTRAGLAHSRCLLQRRGNAAAAAAGGGEEEPWESMWMAPDARGGRPLWMMREISSWCDHWKCEEAREERLIWKDIARGCSCIKVDTWTAFLPMMRVCKRMYHECVASIYKSLTFTVTDVALACSLFSRRRGSASHPFRRVNLSFRRQPGESRTFEQWVDAWSKVLRMLDTPDLVAVNLWLETDVFYERRWLSVPKNVLRRVPEAMAHKLAVSLPPGGDGDRDAAPRWLRGLDEVSAGGACRSGDVVRSGPGAEGPLFYNIVGNDPWSAARQHTLSNSRYPSSHELLGAGGDTTYCATRRDQGA</sequence>
<dbReference type="AlphaFoldDB" id="A0A484FM07"/>
<dbReference type="EMBL" id="AMCV02000020">
    <property type="protein sequence ID" value="TDZ19479.1"/>
    <property type="molecule type" value="Genomic_DNA"/>
</dbReference>
<comment type="caution">
    <text evidence="2">The sequence shown here is derived from an EMBL/GenBank/DDBJ whole genome shotgun (WGS) entry which is preliminary data.</text>
</comment>
<reference evidence="3" key="2">
    <citation type="journal article" date="2019" name="Mol. Plant Microbe Interact.">
        <title>Genome sequence resources for four phytopathogenic fungi from the Colletotrichum orbiculare species complex.</title>
        <authorList>
            <person name="Gan P."/>
            <person name="Tsushima A."/>
            <person name="Narusaka M."/>
            <person name="Narusaka Y."/>
            <person name="Takano Y."/>
            <person name="Kubo Y."/>
            <person name="Shirasu K."/>
        </authorList>
    </citation>
    <scope>GENOME REANNOTATION</scope>
    <source>
        <strain evidence="3">104-T / ATCC 96160 / CBS 514.97 / LARS 414 / MAFF 240422</strain>
    </source>
</reference>
<proteinExistence type="predicted"/>